<protein>
    <submittedName>
        <fullName evidence="1">Thioredoxin family protein</fullName>
    </submittedName>
</protein>
<evidence type="ECO:0000313" key="2">
    <source>
        <dbReference type="Proteomes" id="UP000659124"/>
    </source>
</evidence>
<dbReference type="Gene3D" id="3.40.30.10">
    <property type="entry name" value="Glutaredoxin"/>
    <property type="match status" value="1"/>
</dbReference>
<dbReference type="SUPFAM" id="SSF52833">
    <property type="entry name" value="Thioredoxin-like"/>
    <property type="match status" value="1"/>
</dbReference>
<dbReference type="Pfam" id="PF13899">
    <property type="entry name" value="Thioredoxin_7"/>
    <property type="match status" value="1"/>
</dbReference>
<dbReference type="InterPro" id="IPR036249">
    <property type="entry name" value="Thioredoxin-like_sf"/>
</dbReference>
<organism evidence="1 2">
    <name type="scientific">Chitinophaga qingshengii</name>
    <dbReference type="NCBI Taxonomy" id="1569794"/>
    <lineage>
        <taxon>Bacteria</taxon>
        <taxon>Pseudomonadati</taxon>
        <taxon>Bacteroidota</taxon>
        <taxon>Chitinophagia</taxon>
        <taxon>Chitinophagales</taxon>
        <taxon>Chitinophagaceae</taxon>
        <taxon>Chitinophaga</taxon>
    </lineage>
</organism>
<dbReference type="RefSeq" id="WP_188090044.1">
    <property type="nucleotide sequence ID" value="NZ_JACVFC010000003.1"/>
</dbReference>
<gene>
    <name evidence="1" type="ORF">ICL07_21185</name>
</gene>
<name>A0ABR7TR02_9BACT</name>
<proteinExistence type="predicted"/>
<reference evidence="1 2" key="1">
    <citation type="submission" date="2020-09" db="EMBL/GenBank/DDBJ databases">
        <title>Genome sequences of type strains of Chitinophaga qingshengii and Chitinophaga varians.</title>
        <authorList>
            <person name="Kittiwongwattana C."/>
        </authorList>
    </citation>
    <scope>NUCLEOTIDE SEQUENCE [LARGE SCALE GENOMIC DNA]</scope>
    <source>
        <strain evidence="1 2">JCM 30026</strain>
    </source>
</reference>
<comment type="caution">
    <text evidence="1">The sequence shown here is derived from an EMBL/GenBank/DDBJ whole genome shotgun (WGS) entry which is preliminary data.</text>
</comment>
<accession>A0ABR7TR02</accession>
<dbReference type="EMBL" id="JACVFC010000003">
    <property type="protein sequence ID" value="MBC9932916.1"/>
    <property type="molecule type" value="Genomic_DNA"/>
</dbReference>
<dbReference type="Proteomes" id="UP000659124">
    <property type="component" value="Unassembled WGS sequence"/>
</dbReference>
<sequence length="196" mass="22335">METAIKYFTGQQAEAAFELAKTTQRPLLIDIWADNCKGCHKMDTVTYEAEQVREYLEDHYVLVKLNVKEVTKAFTTKYLPHSLVWTPAFFMYAPDGTILREATGYLPPHQFLAELTIGRALLEMRRGKPAAAGILLATLAAETKHPAQHQEVLYWQGVMAFFAGGKSFEALVPYWRELRETYPESLWAERADTFPA</sequence>
<keyword evidence="2" id="KW-1185">Reference proteome</keyword>
<evidence type="ECO:0000313" key="1">
    <source>
        <dbReference type="EMBL" id="MBC9932916.1"/>
    </source>
</evidence>